<organism evidence="4 5">
    <name type="scientific">Cryobacterium glaciale</name>
    <dbReference type="NCBI Taxonomy" id="1259145"/>
    <lineage>
        <taxon>Bacteria</taxon>
        <taxon>Bacillati</taxon>
        <taxon>Actinomycetota</taxon>
        <taxon>Actinomycetes</taxon>
        <taxon>Micrococcales</taxon>
        <taxon>Microbacteriaceae</taxon>
        <taxon>Cryobacterium</taxon>
    </lineage>
</organism>
<gene>
    <name evidence="4" type="ORF">E3O06_06920</name>
</gene>
<dbReference type="SUPFAM" id="SSF51658">
    <property type="entry name" value="Xylose isomerase-like"/>
    <property type="match status" value="1"/>
</dbReference>
<feature type="domain" description="Xylose isomerase-like TIM barrel" evidence="3">
    <location>
        <begin position="22"/>
        <end position="240"/>
    </location>
</feature>
<sequence>MSQFKYSYNAIVYSQEPVATSFDRLSRYGYDAIELIGERGQDEKLINQLVSDTGISVSSICSIWFGDRDLVHPDAATRQKGIDYGKSMADFAASVGAPTIIVGPSPVGKTAALASDEQEWAWAVENVREIGEYAASVGVEITLECWNRYETYFLNKLDKAVRLVKDTGLTNAGVHGDMFHMNIEEVTIDGAFREAGSYLNHVHIADSNRAAPGTGHTDFVPTVRALKDIEYSGFVTFELLPASADPFAMIARNGHLQFLDQYTELAITTMRAAEKSVAGK</sequence>
<reference evidence="4 5" key="1">
    <citation type="submission" date="2019-03" db="EMBL/GenBank/DDBJ databases">
        <title>Genomics of glacier-inhabiting Cryobacterium strains.</title>
        <authorList>
            <person name="Liu Q."/>
            <person name="Xin Y.-H."/>
        </authorList>
    </citation>
    <scope>NUCLEOTIDE SEQUENCE [LARGE SCALE GENOMIC DNA]</scope>
    <source>
        <strain evidence="4 5">HLT2-23</strain>
    </source>
</reference>
<name>A0A4R8V120_9MICO</name>
<dbReference type="RefSeq" id="WP_134502257.1">
    <property type="nucleotide sequence ID" value="NZ_SOEY01000011.1"/>
</dbReference>
<accession>A0A4R8V120</accession>
<protein>
    <submittedName>
        <fullName evidence="4">Sugar phosphate isomerase/epimerase</fullName>
    </submittedName>
</protein>
<dbReference type="OrthoDB" id="9801426at2"/>
<dbReference type="Proteomes" id="UP000298173">
    <property type="component" value="Unassembled WGS sequence"/>
</dbReference>
<dbReference type="EMBL" id="SOEY01000011">
    <property type="protein sequence ID" value="TFB74388.1"/>
    <property type="molecule type" value="Genomic_DNA"/>
</dbReference>
<evidence type="ECO:0000256" key="1">
    <source>
        <dbReference type="ARBA" id="ARBA00023235"/>
    </source>
</evidence>
<dbReference type="Pfam" id="PF01261">
    <property type="entry name" value="AP_endonuc_2"/>
    <property type="match status" value="1"/>
</dbReference>
<evidence type="ECO:0000259" key="3">
    <source>
        <dbReference type="Pfam" id="PF01261"/>
    </source>
</evidence>
<keyword evidence="5" id="KW-1185">Reference proteome</keyword>
<dbReference type="Gene3D" id="3.20.20.150">
    <property type="entry name" value="Divalent-metal-dependent TIM barrel enzymes"/>
    <property type="match status" value="1"/>
</dbReference>
<dbReference type="PANTHER" id="PTHR43489:SF7">
    <property type="entry name" value="3-DEHYDRO-D-GULOSIDE 4-EPIMERASE-RELATED"/>
    <property type="match status" value="1"/>
</dbReference>
<proteinExistence type="predicted"/>
<dbReference type="AlphaFoldDB" id="A0A4R8V120"/>
<comment type="caution">
    <text evidence="4">The sequence shown here is derived from an EMBL/GenBank/DDBJ whole genome shotgun (WGS) entry which is preliminary data.</text>
</comment>
<keyword evidence="1 4" id="KW-0413">Isomerase</keyword>
<keyword evidence="2" id="KW-0119">Carbohydrate metabolism</keyword>
<evidence type="ECO:0000256" key="2">
    <source>
        <dbReference type="ARBA" id="ARBA00023277"/>
    </source>
</evidence>
<dbReference type="GO" id="GO:0016853">
    <property type="term" value="F:isomerase activity"/>
    <property type="evidence" value="ECO:0007669"/>
    <property type="project" value="UniProtKB-KW"/>
</dbReference>
<dbReference type="InterPro" id="IPR013022">
    <property type="entry name" value="Xyl_isomerase-like_TIM-brl"/>
</dbReference>
<evidence type="ECO:0000313" key="5">
    <source>
        <dbReference type="Proteomes" id="UP000298173"/>
    </source>
</evidence>
<dbReference type="InterPro" id="IPR050417">
    <property type="entry name" value="Sugar_Epim/Isomerase"/>
</dbReference>
<dbReference type="InterPro" id="IPR036237">
    <property type="entry name" value="Xyl_isomerase-like_sf"/>
</dbReference>
<evidence type="ECO:0000313" key="4">
    <source>
        <dbReference type="EMBL" id="TFB74388.1"/>
    </source>
</evidence>
<dbReference type="PANTHER" id="PTHR43489">
    <property type="entry name" value="ISOMERASE"/>
    <property type="match status" value="1"/>
</dbReference>